<organism evidence="5 6">
    <name type="scientific">Lolium multiflorum</name>
    <name type="common">Italian ryegrass</name>
    <name type="synonym">Lolium perenne subsp. multiflorum</name>
    <dbReference type="NCBI Taxonomy" id="4521"/>
    <lineage>
        <taxon>Eukaryota</taxon>
        <taxon>Viridiplantae</taxon>
        <taxon>Streptophyta</taxon>
        <taxon>Embryophyta</taxon>
        <taxon>Tracheophyta</taxon>
        <taxon>Spermatophyta</taxon>
        <taxon>Magnoliopsida</taxon>
        <taxon>Liliopsida</taxon>
        <taxon>Poales</taxon>
        <taxon>Poaceae</taxon>
        <taxon>BOP clade</taxon>
        <taxon>Pooideae</taxon>
        <taxon>Poodae</taxon>
        <taxon>Poeae</taxon>
        <taxon>Poeae Chloroplast Group 2 (Poeae type)</taxon>
        <taxon>Loliodinae</taxon>
        <taxon>Loliinae</taxon>
        <taxon>Lolium</taxon>
    </lineage>
</organism>
<evidence type="ECO:0000313" key="6">
    <source>
        <dbReference type="Proteomes" id="UP001231189"/>
    </source>
</evidence>
<dbReference type="PANTHER" id="PTHR15592">
    <property type="entry name" value="MATRIN 3/NUCLEAR PROTEIN 220-RELATED"/>
    <property type="match status" value="1"/>
</dbReference>
<feature type="compositionally biased region" description="Polar residues" evidence="3">
    <location>
        <begin position="50"/>
        <end position="59"/>
    </location>
</feature>
<evidence type="ECO:0000313" key="5">
    <source>
        <dbReference type="EMBL" id="KAK1646995.1"/>
    </source>
</evidence>
<dbReference type="EMBL" id="JAUUTY010000004">
    <property type="protein sequence ID" value="KAK1646995.1"/>
    <property type="molecule type" value="Genomic_DNA"/>
</dbReference>
<evidence type="ECO:0000256" key="3">
    <source>
        <dbReference type="SAM" id="MobiDB-lite"/>
    </source>
</evidence>
<dbReference type="InterPro" id="IPR035979">
    <property type="entry name" value="RBD_domain_sf"/>
</dbReference>
<evidence type="ECO:0000256" key="2">
    <source>
        <dbReference type="ARBA" id="ARBA00022884"/>
    </source>
</evidence>
<reference evidence="5" key="1">
    <citation type="submission" date="2023-07" db="EMBL/GenBank/DDBJ databases">
        <title>A chromosome-level genome assembly of Lolium multiflorum.</title>
        <authorList>
            <person name="Chen Y."/>
            <person name="Copetti D."/>
            <person name="Kolliker R."/>
            <person name="Studer B."/>
        </authorList>
    </citation>
    <scope>NUCLEOTIDE SEQUENCE</scope>
    <source>
        <strain evidence="5">02402/16</strain>
        <tissue evidence="5">Leaf</tissue>
    </source>
</reference>
<feature type="region of interest" description="Disordered" evidence="3">
    <location>
        <begin position="25"/>
        <end position="59"/>
    </location>
</feature>
<protein>
    <recommendedName>
        <fullName evidence="4">PTBP1-like RNA recognition motif 2 domain-containing protein</fullName>
    </recommendedName>
</protein>
<proteinExistence type="predicted"/>
<dbReference type="GO" id="GO:0003723">
    <property type="term" value="F:RNA binding"/>
    <property type="evidence" value="ECO:0007669"/>
    <property type="project" value="UniProtKB-KW"/>
</dbReference>
<dbReference type="AlphaFoldDB" id="A0AAD8S9N3"/>
<evidence type="ECO:0000259" key="4">
    <source>
        <dbReference type="Pfam" id="PF11835"/>
    </source>
</evidence>
<comment type="caution">
    <text evidence="5">The sequence shown here is derived from an EMBL/GenBank/DDBJ whole genome shotgun (WGS) entry which is preliminary data.</text>
</comment>
<keyword evidence="1" id="KW-0677">Repeat</keyword>
<dbReference type="Proteomes" id="UP001231189">
    <property type="component" value="Unassembled WGS sequence"/>
</dbReference>
<evidence type="ECO:0000256" key="1">
    <source>
        <dbReference type="ARBA" id="ARBA00022737"/>
    </source>
</evidence>
<dbReference type="Pfam" id="PF11835">
    <property type="entry name" value="RRM_8"/>
    <property type="match status" value="1"/>
</dbReference>
<keyword evidence="2" id="KW-0694">RNA-binding</keyword>
<feature type="domain" description="PTBP1-like RNA recognition motif 2" evidence="4">
    <location>
        <begin position="96"/>
        <end position="173"/>
    </location>
</feature>
<gene>
    <name evidence="5" type="ORF">QYE76_064800</name>
</gene>
<accession>A0AAD8S9N3</accession>
<dbReference type="InterPro" id="IPR012677">
    <property type="entry name" value="Nucleotide-bd_a/b_plait_sf"/>
</dbReference>
<name>A0AAD8S9N3_LOLMU</name>
<dbReference type="Gene3D" id="3.30.70.330">
    <property type="match status" value="1"/>
</dbReference>
<keyword evidence="6" id="KW-1185">Reference proteome</keyword>
<sequence length="428" mass="46749">MWNAHFNCSIPIAAEAFPLTGDNGAGSGAPQIFDPRSTTVTHQHEPHGNENYTPSTQSGSISPLWVPNPINPQSEWCSSSIERPHQLFDAMPTLQGRVLLVRILNAMYPVTLDMLNHVFSLYGSVEKIVYASPLTAHQVLIQYQQHQMASLALRLLQGHSLYQSCCYLEVKYALGSELQVLCPSLGVGNIFACESTEHDTSTMPNQRVIEQSAPMQILDELPSSHGPKVAVKLCKSKVVQAATMVSQGSPASSTPLLMHVDDMQVSISVQDVPGLFEEMPVYDVYEEDRSASLNFVSELCEIVGQQNQYASEKPIYDCEEPHCGAKLSSGESDHGLLAVCFNNASDNAFSHEATDFTFPIGHVIHADRSVNLTNEKSIQAASSLFVQGTTVHYTDESSEINFKKQDMLINKHGIPGMLGVQQDAASAV</sequence>
<dbReference type="InterPro" id="IPR021790">
    <property type="entry name" value="PTBP1-like_RRM2"/>
</dbReference>
<dbReference type="SUPFAM" id="SSF54928">
    <property type="entry name" value="RNA-binding domain, RBD"/>
    <property type="match status" value="1"/>
</dbReference>